<evidence type="ECO:0000313" key="14">
    <source>
        <dbReference type="EMBL" id="QYM78274.1"/>
    </source>
</evidence>
<organism evidence="14 15">
    <name type="scientific">Horticoccus luteus</name>
    <dbReference type="NCBI Taxonomy" id="2862869"/>
    <lineage>
        <taxon>Bacteria</taxon>
        <taxon>Pseudomonadati</taxon>
        <taxon>Verrucomicrobiota</taxon>
        <taxon>Opitutia</taxon>
        <taxon>Opitutales</taxon>
        <taxon>Opitutaceae</taxon>
        <taxon>Horticoccus</taxon>
    </lineage>
</organism>
<feature type="chain" id="PRO_5034292388" evidence="11">
    <location>
        <begin position="21"/>
        <end position="687"/>
    </location>
</feature>
<dbReference type="Pfam" id="PF00593">
    <property type="entry name" value="TonB_dep_Rec_b-barrel"/>
    <property type="match status" value="1"/>
</dbReference>
<name>A0A8F9TV04_9BACT</name>
<dbReference type="InterPro" id="IPR012910">
    <property type="entry name" value="Plug_dom"/>
</dbReference>
<evidence type="ECO:0000256" key="2">
    <source>
        <dbReference type="ARBA" id="ARBA00022448"/>
    </source>
</evidence>
<keyword evidence="2 8" id="KW-0813">Transport</keyword>
<feature type="region of interest" description="Disordered" evidence="10">
    <location>
        <begin position="406"/>
        <end position="425"/>
    </location>
</feature>
<dbReference type="Pfam" id="PF07715">
    <property type="entry name" value="Plug"/>
    <property type="match status" value="1"/>
</dbReference>
<dbReference type="InterPro" id="IPR000531">
    <property type="entry name" value="Beta-barrel_TonB"/>
</dbReference>
<comment type="similarity">
    <text evidence="8 9">Belongs to the TonB-dependent receptor family.</text>
</comment>
<evidence type="ECO:0000256" key="3">
    <source>
        <dbReference type="ARBA" id="ARBA00022452"/>
    </source>
</evidence>
<dbReference type="InterPro" id="IPR039426">
    <property type="entry name" value="TonB-dep_rcpt-like"/>
</dbReference>
<evidence type="ECO:0000256" key="10">
    <source>
        <dbReference type="SAM" id="MobiDB-lite"/>
    </source>
</evidence>
<feature type="region of interest" description="Disordered" evidence="10">
    <location>
        <begin position="224"/>
        <end position="246"/>
    </location>
</feature>
<sequence>MPKNFRLLFFVLTSTALLRAQSTPPPAPPNDDTVHLDAFVVTAGGNGQTAFDLAQGTSILTGAELARRTQPSLGETLSATPGVTSTYFGPGASRPVIRGLGGDRIRVLANGVGSLDASNVSPDHTTALEPLFASRIEVLRGPSTLLYGSSAVGGVVNVIDNAIPSVAGDGTAHGAFEVRGLGAADERAALASIESGTATFALHVNALRRRTGDVAIPGVARIDAAAPPDQPTGTLPNSATDTQSGSVGGTAFWSAGHLGAALTQYQTIYGVPTGEDPPVSINLKQTRFDLDGEITEPFGIFRSATARFGYARYRHSELDGSDIGTTFHNRAWEGRLELPHVALGDFSGTVGVQSSFSDFSATGEEVVTPPSRTGTAALFALEEWKRPRLTLQLGARYERQSITLGEVAPGLPSPPGYTATSGEKKSLGGVSASSGVVVYPAENYSVGLSLAYSERLPTVQELFSNGPHGGTAAYEVGTSTLGVERSLGADLSVRKRAGFVTGSLGAFVNRFRDYVYEEPLASNAIPAVNNPDALTPYQFVAADALFYGGEAELTFHLVDRPGRRFHTTLLGDYVHAQQTTADTPLPRLPPLRYGVRFDLGDEHWDASAEIRHNLRQNRVSPGETPTAAATLLNANLAYTLPVGRCTYAFFLRADNLANAEVRVSTSFLKDLAPLPGRSLTLGVRTSF</sequence>
<evidence type="ECO:0000256" key="11">
    <source>
        <dbReference type="SAM" id="SignalP"/>
    </source>
</evidence>
<evidence type="ECO:0000256" key="5">
    <source>
        <dbReference type="ARBA" id="ARBA00023077"/>
    </source>
</evidence>
<evidence type="ECO:0000256" key="9">
    <source>
        <dbReference type="RuleBase" id="RU003357"/>
    </source>
</evidence>
<dbReference type="GO" id="GO:0044718">
    <property type="term" value="P:siderophore transmembrane transport"/>
    <property type="evidence" value="ECO:0007669"/>
    <property type="project" value="TreeGrafter"/>
</dbReference>
<dbReference type="SUPFAM" id="SSF56935">
    <property type="entry name" value="Porins"/>
    <property type="match status" value="1"/>
</dbReference>
<dbReference type="PROSITE" id="PS52016">
    <property type="entry name" value="TONB_DEPENDENT_REC_3"/>
    <property type="match status" value="1"/>
</dbReference>
<dbReference type="PANTHER" id="PTHR30069">
    <property type="entry name" value="TONB-DEPENDENT OUTER MEMBRANE RECEPTOR"/>
    <property type="match status" value="1"/>
</dbReference>
<keyword evidence="15" id="KW-1185">Reference proteome</keyword>
<dbReference type="EMBL" id="CP080507">
    <property type="protein sequence ID" value="QYM78274.1"/>
    <property type="molecule type" value="Genomic_DNA"/>
</dbReference>
<evidence type="ECO:0000256" key="8">
    <source>
        <dbReference type="PROSITE-ProRule" id="PRU01360"/>
    </source>
</evidence>
<feature type="domain" description="TonB-dependent receptor plug" evidence="13">
    <location>
        <begin position="51"/>
        <end position="155"/>
    </location>
</feature>
<evidence type="ECO:0000313" key="15">
    <source>
        <dbReference type="Proteomes" id="UP000825051"/>
    </source>
</evidence>
<feature type="compositionally biased region" description="Polar residues" evidence="10">
    <location>
        <begin position="231"/>
        <end position="245"/>
    </location>
</feature>
<evidence type="ECO:0000256" key="6">
    <source>
        <dbReference type="ARBA" id="ARBA00023136"/>
    </source>
</evidence>
<keyword evidence="7 8" id="KW-0998">Cell outer membrane</keyword>
<evidence type="ECO:0000256" key="7">
    <source>
        <dbReference type="ARBA" id="ARBA00023237"/>
    </source>
</evidence>
<dbReference type="Gene3D" id="2.170.130.10">
    <property type="entry name" value="TonB-dependent receptor, plug domain"/>
    <property type="match status" value="1"/>
</dbReference>
<dbReference type="InterPro" id="IPR037066">
    <property type="entry name" value="Plug_dom_sf"/>
</dbReference>
<proteinExistence type="inferred from homology"/>
<dbReference type="RefSeq" id="WP_220161378.1">
    <property type="nucleotide sequence ID" value="NZ_CP080507.1"/>
</dbReference>
<gene>
    <name evidence="14" type="ORF">K0B96_13320</name>
</gene>
<keyword evidence="4 8" id="KW-0812">Transmembrane</keyword>
<keyword evidence="6 8" id="KW-0472">Membrane</keyword>
<keyword evidence="5 9" id="KW-0798">TonB box</keyword>
<keyword evidence="3 8" id="KW-1134">Transmembrane beta strand</keyword>
<keyword evidence="14" id="KW-0675">Receptor</keyword>
<dbReference type="Gene3D" id="2.40.170.20">
    <property type="entry name" value="TonB-dependent receptor, beta-barrel domain"/>
    <property type="match status" value="1"/>
</dbReference>
<protein>
    <submittedName>
        <fullName evidence="14">TonB-dependent receptor</fullName>
    </submittedName>
</protein>
<dbReference type="Proteomes" id="UP000825051">
    <property type="component" value="Chromosome"/>
</dbReference>
<evidence type="ECO:0000256" key="1">
    <source>
        <dbReference type="ARBA" id="ARBA00004571"/>
    </source>
</evidence>
<accession>A0A8F9TV04</accession>
<dbReference type="AlphaFoldDB" id="A0A8F9TV04"/>
<evidence type="ECO:0000259" key="13">
    <source>
        <dbReference type="Pfam" id="PF07715"/>
    </source>
</evidence>
<evidence type="ECO:0000259" key="12">
    <source>
        <dbReference type="Pfam" id="PF00593"/>
    </source>
</evidence>
<reference evidence="14" key="1">
    <citation type="submission" date="2021-08" db="EMBL/GenBank/DDBJ databases">
        <title>Genome of a novel bacterium of the phylum Verrucomicrobia, Oleiharenicola sp. KSB-15.</title>
        <authorList>
            <person name="Chung J.-H."/>
            <person name="Ahn J.-H."/>
            <person name="Yoon Y."/>
            <person name="Kim D.-Y."/>
            <person name="An S.-H."/>
            <person name="Park I."/>
            <person name="Yeon J."/>
        </authorList>
    </citation>
    <scope>NUCLEOTIDE SEQUENCE</scope>
    <source>
        <strain evidence="14">KSB-15</strain>
    </source>
</reference>
<dbReference type="KEGG" id="ole:K0B96_13320"/>
<feature type="domain" description="TonB-dependent receptor-like beta-barrel" evidence="12">
    <location>
        <begin position="244"/>
        <end position="656"/>
    </location>
</feature>
<keyword evidence="11" id="KW-0732">Signal</keyword>
<comment type="subcellular location">
    <subcellularLocation>
        <location evidence="1 8">Cell outer membrane</location>
        <topology evidence="1 8">Multi-pass membrane protein</topology>
    </subcellularLocation>
</comment>
<dbReference type="GO" id="GO:0015344">
    <property type="term" value="F:siderophore uptake transmembrane transporter activity"/>
    <property type="evidence" value="ECO:0007669"/>
    <property type="project" value="TreeGrafter"/>
</dbReference>
<dbReference type="PANTHER" id="PTHR30069:SF40">
    <property type="entry name" value="TONB-DEPENDENT RECEPTOR NMB0964-RELATED"/>
    <property type="match status" value="1"/>
</dbReference>
<dbReference type="GO" id="GO:0009279">
    <property type="term" value="C:cell outer membrane"/>
    <property type="evidence" value="ECO:0007669"/>
    <property type="project" value="UniProtKB-SubCell"/>
</dbReference>
<evidence type="ECO:0000256" key="4">
    <source>
        <dbReference type="ARBA" id="ARBA00022692"/>
    </source>
</evidence>
<dbReference type="InterPro" id="IPR036942">
    <property type="entry name" value="Beta-barrel_TonB_sf"/>
</dbReference>
<feature type="signal peptide" evidence="11">
    <location>
        <begin position="1"/>
        <end position="20"/>
    </location>
</feature>